<dbReference type="Pfam" id="PF04986">
    <property type="entry name" value="Y2_Tnp"/>
    <property type="match status" value="1"/>
</dbReference>
<reference evidence="2 3" key="2">
    <citation type="journal article" date="2016" name="ISME J.">
        <title>Characterization of the first cultured representative of Verrucomicrobia subdivision 5 indicates the proposal of a novel phylum.</title>
        <authorList>
            <person name="Spring S."/>
            <person name="Bunk B."/>
            <person name="Sproer C."/>
            <person name="Schumann P."/>
            <person name="Rohde M."/>
            <person name="Tindall B.J."/>
            <person name="Klenk H.P."/>
        </authorList>
    </citation>
    <scope>NUCLEOTIDE SEQUENCE [LARGE SCALE GENOMIC DNA]</scope>
    <source>
        <strain evidence="2 3">L21-Fru-AB</strain>
    </source>
</reference>
<dbReference type="EMBL" id="CP010904">
    <property type="protein sequence ID" value="AKJ65213.1"/>
    <property type="molecule type" value="Genomic_DNA"/>
</dbReference>
<proteinExistence type="predicted"/>
<dbReference type="STRING" id="1307763.L21SP4_01978"/>
<dbReference type="GO" id="GO:0003677">
    <property type="term" value="F:DNA binding"/>
    <property type="evidence" value="ECO:0007669"/>
    <property type="project" value="InterPro"/>
</dbReference>
<dbReference type="InterPro" id="IPR007069">
    <property type="entry name" value="Transposase_32"/>
</dbReference>
<sequence length="172" mass="20025">MIYRSGLNPKIQRNFEVFSPCDFIAAITQHIPDKSFQLVRYYGWYSNKMRGQRDKRTAEEAKGAGLGVQVIDVSEHKPRRIPSAKWRELIKKVWEADPLLCPKCQKEMRIVALINERDVIERILRHLGLWQQGVRVSPARAPPEIAEWVIEPCYDDPFPDYDTEPVMIYANA</sequence>
<reference evidence="3" key="1">
    <citation type="submission" date="2015-02" db="EMBL/GenBank/DDBJ databases">
        <title>Description and complete genome sequence of the first cultured representative of the subdivision 5 of the Verrucomicrobia phylum.</title>
        <authorList>
            <person name="Spring S."/>
            <person name="Bunk B."/>
            <person name="Sproer C."/>
            <person name="Klenk H.-P."/>
        </authorList>
    </citation>
    <scope>NUCLEOTIDE SEQUENCE [LARGE SCALE GENOMIC DNA]</scope>
    <source>
        <strain evidence="3">L21-Fru-AB</strain>
    </source>
</reference>
<evidence type="ECO:0000313" key="3">
    <source>
        <dbReference type="Proteomes" id="UP000035268"/>
    </source>
</evidence>
<evidence type="ECO:0000259" key="1">
    <source>
        <dbReference type="Pfam" id="PF04986"/>
    </source>
</evidence>
<keyword evidence="3" id="KW-1185">Reference proteome</keyword>
<accession>A0A0G3EFT0</accession>
<gene>
    <name evidence="2" type="ORF">L21SP4_01978</name>
</gene>
<protein>
    <submittedName>
        <fullName evidence="2">Transposase</fullName>
    </submittedName>
</protein>
<dbReference type="RefSeq" id="WP_160300792.1">
    <property type="nucleotide sequence ID" value="NZ_CP010904.1"/>
</dbReference>
<dbReference type="AlphaFoldDB" id="A0A0G3EFT0"/>
<organism evidence="2 3">
    <name type="scientific">Kiritimatiella glycovorans</name>
    <dbReference type="NCBI Taxonomy" id="1307763"/>
    <lineage>
        <taxon>Bacteria</taxon>
        <taxon>Pseudomonadati</taxon>
        <taxon>Kiritimatiellota</taxon>
        <taxon>Kiritimatiellia</taxon>
        <taxon>Kiritimatiellales</taxon>
        <taxon>Kiritimatiellaceae</taxon>
        <taxon>Kiritimatiella</taxon>
    </lineage>
</organism>
<name>A0A0G3EFT0_9BACT</name>
<dbReference type="Proteomes" id="UP000035268">
    <property type="component" value="Chromosome"/>
</dbReference>
<evidence type="ECO:0000313" key="2">
    <source>
        <dbReference type="EMBL" id="AKJ65213.1"/>
    </source>
</evidence>
<dbReference type="GO" id="GO:0004803">
    <property type="term" value="F:transposase activity"/>
    <property type="evidence" value="ECO:0007669"/>
    <property type="project" value="InterPro"/>
</dbReference>
<dbReference type="KEGG" id="vbl:L21SP4_01978"/>
<dbReference type="OrthoDB" id="6979325at2"/>
<dbReference type="GO" id="GO:0006313">
    <property type="term" value="P:DNA transposition"/>
    <property type="evidence" value="ECO:0007669"/>
    <property type="project" value="InterPro"/>
</dbReference>
<feature type="domain" description="Transposase IS801/IS1294" evidence="1">
    <location>
        <begin position="16"/>
        <end position="49"/>
    </location>
</feature>